<accession>A0ABS7U509</accession>
<feature type="compositionally biased region" description="Low complexity" evidence="1">
    <location>
        <begin position="27"/>
        <end position="105"/>
    </location>
</feature>
<evidence type="ECO:0000256" key="2">
    <source>
        <dbReference type="SAM" id="SignalP"/>
    </source>
</evidence>
<dbReference type="RefSeq" id="WP_224197304.1">
    <property type="nucleotide sequence ID" value="NZ_JAIRAU010000057.1"/>
</dbReference>
<organism evidence="3 4">
    <name type="scientific">Nannocystis pusilla</name>
    <dbReference type="NCBI Taxonomy" id="889268"/>
    <lineage>
        <taxon>Bacteria</taxon>
        <taxon>Pseudomonadati</taxon>
        <taxon>Myxococcota</taxon>
        <taxon>Polyangia</taxon>
        <taxon>Nannocystales</taxon>
        <taxon>Nannocystaceae</taxon>
        <taxon>Nannocystis</taxon>
    </lineage>
</organism>
<comment type="caution">
    <text evidence="3">The sequence shown here is derived from an EMBL/GenBank/DDBJ whole genome shotgun (WGS) entry which is preliminary data.</text>
</comment>
<dbReference type="Proteomes" id="UP001139031">
    <property type="component" value="Unassembled WGS sequence"/>
</dbReference>
<keyword evidence="2" id="KW-0732">Signal</keyword>
<evidence type="ECO:0000313" key="4">
    <source>
        <dbReference type="Proteomes" id="UP001139031"/>
    </source>
</evidence>
<name>A0ABS7U509_9BACT</name>
<proteinExistence type="predicted"/>
<sequence>MLKNLTLIAVTGLFVATGCIINTGTTDSGTDTNITATNNTTDGTSTTDGTDGTSTTDGTDGETGTSTAAPTTTAPTTTGDAPTSTTSDGTTTDDTATTTEDTTAGTTGGAFGKCGWDPSNDYYACGFEGVDPDNLNPIECPDPLPAAGDACDASSPVGGIGCCLPDGKNYYCSDQNMIVIDECGA</sequence>
<protein>
    <submittedName>
        <fullName evidence="3">Uncharacterized protein</fullName>
    </submittedName>
</protein>
<feature type="chain" id="PRO_5045526011" evidence="2">
    <location>
        <begin position="22"/>
        <end position="185"/>
    </location>
</feature>
<feature type="signal peptide" evidence="2">
    <location>
        <begin position="1"/>
        <end position="21"/>
    </location>
</feature>
<feature type="region of interest" description="Disordered" evidence="1">
    <location>
        <begin position="27"/>
        <end position="110"/>
    </location>
</feature>
<evidence type="ECO:0000313" key="3">
    <source>
        <dbReference type="EMBL" id="MBZ5715565.1"/>
    </source>
</evidence>
<gene>
    <name evidence="3" type="ORF">K7C98_40590</name>
</gene>
<dbReference type="PROSITE" id="PS51257">
    <property type="entry name" value="PROKAR_LIPOPROTEIN"/>
    <property type="match status" value="1"/>
</dbReference>
<dbReference type="EMBL" id="JAIRAU010000057">
    <property type="protein sequence ID" value="MBZ5715565.1"/>
    <property type="molecule type" value="Genomic_DNA"/>
</dbReference>
<evidence type="ECO:0000256" key="1">
    <source>
        <dbReference type="SAM" id="MobiDB-lite"/>
    </source>
</evidence>
<reference evidence="3" key="1">
    <citation type="submission" date="2021-08" db="EMBL/GenBank/DDBJ databases">
        <authorList>
            <person name="Stevens D.C."/>
        </authorList>
    </citation>
    <scope>NUCLEOTIDE SEQUENCE</scope>
    <source>
        <strain evidence="3">DSM 53165</strain>
    </source>
</reference>
<keyword evidence="4" id="KW-1185">Reference proteome</keyword>